<dbReference type="EMBL" id="JANIIC010000092">
    <property type="protein sequence ID" value="MCQ8835779.1"/>
    <property type="molecule type" value="Genomic_DNA"/>
</dbReference>
<feature type="compositionally biased region" description="Basic and acidic residues" evidence="3">
    <location>
        <begin position="41"/>
        <end position="56"/>
    </location>
</feature>
<evidence type="ECO:0000256" key="2">
    <source>
        <dbReference type="PIRSR" id="PIRSR605754-1"/>
    </source>
</evidence>
<gene>
    <name evidence="4" type="ORF">NQU54_43895</name>
</gene>
<dbReference type="NCBIfam" id="NF033747">
    <property type="entry name" value="class_E_sortase"/>
    <property type="match status" value="1"/>
</dbReference>
<dbReference type="CDD" id="cd05830">
    <property type="entry name" value="Sortase_E"/>
    <property type="match status" value="1"/>
</dbReference>
<dbReference type="Gene3D" id="2.40.260.10">
    <property type="entry name" value="Sortase"/>
    <property type="match status" value="1"/>
</dbReference>
<organism evidence="4 5">
    <name type="scientific">Streptomyces malaysiensis subsp. samsunensis</name>
    <dbReference type="NCBI Taxonomy" id="459658"/>
    <lineage>
        <taxon>Bacteria</taxon>
        <taxon>Bacillati</taxon>
        <taxon>Actinomycetota</taxon>
        <taxon>Actinomycetes</taxon>
        <taxon>Kitasatosporales</taxon>
        <taxon>Streptomycetaceae</taxon>
        <taxon>Streptomyces</taxon>
        <taxon>Streptomyces violaceusniger group</taxon>
    </lineage>
</organism>
<evidence type="ECO:0000256" key="1">
    <source>
        <dbReference type="ARBA" id="ARBA00022801"/>
    </source>
</evidence>
<feature type="active site" description="Proton donor/acceptor" evidence="2">
    <location>
        <position position="141"/>
    </location>
</feature>
<evidence type="ECO:0000256" key="3">
    <source>
        <dbReference type="SAM" id="MobiDB-lite"/>
    </source>
</evidence>
<protein>
    <submittedName>
        <fullName evidence="4">Class E sortase</fullName>
    </submittedName>
</protein>
<feature type="region of interest" description="Disordered" evidence="3">
    <location>
        <begin position="41"/>
        <end position="88"/>
    </location>
</feature>
<evidence type="ECO:0000313" key="4">
    <source>
        <dbReference type="EMBL" id="MCQ8835779.1"/>
    </source>
</evidence>
<dbReference type="SUPFAM" id="SSF63817">
    <property type="entry name" value="Sortase"/>
    <property type="match status" value="1"/>
</dbReference>
<evidence type="ECO:0000313" key="5">
    <source>
        <dbReference type="Proteomes" id="UP001142400"/>
    </source>
</evidence>
<dbReference type="InterPro" id="IPR042003">
    <property type="entry name" value="Sortase_E"/>
</dbReference>
<dbReference type="Pfam" id="PF04203">
    <property type="entry name" value="Sortase"/>
    <property type="match status" value="1"/>
</dbReference>
<comment type="caution">
    <text evidence="4">The sequence shown here is derived from an EMBL/GenBank/DDBJ whole genome shotgun (WGS) entry which is preliminary data.</text>
</comment>
<dbReference type="RefSeq" id="WP_257635892.1">
    <property type="nucleotide sequence ID" value="NZ_JANIIC010000092.1"/>
</dbReference>
<dbReference type="GO" id="GO:0016787">
    <property type="term" value="F:hydrolase activity"/>
    <property type="evidence" value="ECO:0007669"/>
    <property type="project" value="UniProtKB-KW"/>
</dbReference>
<dbReference type="InterPro" id="IPR023365">
    <property type="entry name" value="Sortase_dom-sf"/>
</dbReference>
<dbReference type="InterPro" id="IPR053465">
    <property type="entry name" value="Sortase_Class_E"/>
</dbReference>
<keyword evidence="5" id="KW-1185">Reference proteome</keyword>
<reference evidence="4" key="1">
    <citation type="submission" date="2022-06" db="EMBL/GenBank/DDBJ databases">
        <title>WGS of actinobacteria.</title>
        <authorList>
            <person name="Thawai C."/>
        </authorList>
    </citation>
    <scope>NUCLEOTIDE SEQUENCE</scope>
    <source>
        <strain evidence="4">DSM 42010</strain>
    </source>
</reference>
<dbReference type="Proteomes" id="UP001142400">
    <property type="component" value="Unassembled WGS sequence"/>
</dbReference>
<accession>A0A9X2M606</accession>
<dbReference type="AlphaFoldDB" id="A0A9X2M606"/>
<sequence length="237" mass="25701">MAVTLGLLMVLFAVYLLWWTNHTAQDRARDEVHRLERQWAVETAPDRERHTTRPEEASSGGGAPADRAQGTGGGGPAAAPARRHGPARSESFAIVRIPRIGLAAPIAEGIDKRDVLDRGFVGHYPGTALPGETGNVALAAHRNTHGEPFRHLDRVGPGDTVTITTATGEFRYRVDVVLPQTTSEDGATIQPVPTTAYAGAGKRIGYQKPGRYLTLTTCTPEYSTRYRLVVWGRLLDD</sequence>
<name>A0A9X2M606_STRMQ</name>
<keyword evidence="1" id="KW-0378">Hydrolase</keyword>
<dbReference type="InterPro" id="IPR005754">
    <property type="entry name" value="Sortase"/>
</dbReference>
<proteinExistence type="predicted"/>
<dbReference type="NCBIfam" id="TIGR01076">
    <property type="entry name" value="sortase_fam"/>
    <property type="match status" value="1"/>
</dbReference>
<feature type="active site" description="Acyl-thioester intermediate" evidence="2">
    <location>
        <position position="218"/>
    </location>
</feature>